<dbReference type="RefSeq" id="XP_071934016.1">
    <property type="nucleotide sequence ID" value="XM_072077915.1"/>
</dbReference>
<keyword evidence="2" id="KW-1185">Reference proteome</keyword>
<accession>A0ABM4WQG7</accession>
<feature type="transmembrane region" description="Helical" evidence="1">
    <location>
        <begin position="135"/>
        <end position="154"/>
    </location>
</feature>
<organism evidence="2 4">
    <name type="scientific">Coffea arabica</name>
    <name type="common">Arabian coffee</name>
    <dbReference type="NCBI Taxonomy" id="13443"/>
    <lineage>
        <taxon>Eukaryota</taxon>
        <taxon>Viridiplantae</taxon>
        <taxon>Streptophyta</taxon>
        <taxon>Embryophyta</taxon>
        <taxon>Tracheophyta</taxon>
        <taxon>Spermatophyta</taxon>
        <taxon>Magnoliopsida</taxon>
        <taxon>eudicotyledons</taxon>
        <taxon>Gunneridae</taxon>
        <taxon>Pentapetalae</taxon>
        <taxon>asterids</taxon>
        <taxon>lamiids</taxon>
        <taxon>Gentianales</taxon>
        <taxon>Rubiaceae</taxon>
        <taxon>Ixoroideae</taxon>
        <taxon>Gardenieae complex</taxon>
        <taxon>Bertiereae - Coffeeae clade</taxon>
        <taxon>Coffeeae</taxon>
        <taxon>Coffea</taxon>
    </lineage>
</organism>
<keyword evidence="1" id="KW-1133">Transmembrane helix</keyword>
<dbReference type="RefSeq" id="XP_071934013.1">
    <property type="nucleotide sequence ID" value="XM_072077912.1"/>
</dbReference>
<evidence type="ECO:0000313" key="4">
    <source>
        <dbReference type="RefSeq" id="XP_071934016.1"/>
    </source>
</evidence>
<keyword evidence="1" id="KW-0472">Membrane</keyword>
<dbReference type="Proteomes" id="UP001652660">
    <property type="component" value="Chromosome 2e"/>
</dbReference>
<feature type="transmembrane region" description="Helical" evidence="1">
    <location>
        <begin position="76"/>
        <end position="95"/>
    </location>
</feature>
<sequence length="155" mass="17948">MPLFSIGLQLLTWLPCIGLHFIIWYLQSLQNPPGLKKHKEGHSRRNYRCKFKVCFLLSGIFNLYRTRQVKKNTRKAIEGGITVLFVNSLPFLPYFSCTMRWNSYKLSKCIASRGGNILNSDIFVSSTRMYRRIQLGHIIACTLAVRLVVLLVSFF</sequence>
<proteinExistence type="predicted"/>
<evidence type="ECO:0000313" key="2">
    <source>
        <dbReference type="Proteomes" id="UP001652660"/>
    </source>
</evidence>
<evidence type="ECO:0000256" key="1">
    <source>
        <dbReference type="SAM" id="Phobius"/>
    </source>
</evidence>
<evidence type="ECO:0000313" key="3">
    <source>
        <dbReference type="RefSeq" id="XP_071934013.1"/>
    </source>
</evidence>
<gene>
    <name evidence="4" type="primary">LOC113728225</name>
    <name evidence="3" type="synonym">LOC140036473</name>
</gene>
<keyword evidence="1" id="KW-0812">Transmembrane</keyword>
<feature type="transmembrane region" description="Helical" evidence="1">
    <location>
        <begin position="6"/>
        <end position="26"/>
    </location>
</feature>
<protein>
    <submittedName>
        <fullName evidence="3 4">Uncharacterized protein</fullName>
    </submittedName>
</protein>
<feature type="transmembrane region" description="Helical" evidence="1">
    <location>
        <begin position="47"/>
        <end position="64"/>
    </location>
</feature>
<name>A0ABM4WQG7_COFAR</name>
<reference evidence="3 4" key="1">
    <citation type="submission" date="2025-05" db="UniProtKB">
        <authorList>
            <consortium name="RefSeq"/>
        </authorList>
    </citation>
    <scope>IDENTIFICATION</scope>
    <source>
        <tissue evidence="3 4">Leaves</tissue>
    </source>
</reference>
<dbReference type="GeneID" id="113728225"/>